<evidence type="ECO:0000256" key="3">
    <source>
        <dbReference type="SAM" id="MobiDB-lite"/>
    </source>
</evidence>
<dbReference type="OrthoDB" id="10265628at2759"/>
<dbReference type="GO" id="GO:0030170">
    <property type="term" value="F:pyridoxal phosphate binding"/>
    <property type="evidence" value="ECO:0007669"/>
    <property type="project" value="TreeGrafter"/>
</dbReference>
<evidence type="ECO:0000259" key="4">
    <source>
        <dbReference type="Pfam" id="PF00464"/>
    </source>
</evidence>
<comment type="caution">
    <text evidence="5">The sequence shown here is derived from an EMBL/GenBank/DDBJ whole genome shotgun (WGS) entry which is preliminary data.</text>
</comment>
<accession>K0T5D5</accession>
<dbReference type="GO" id="GO:0019264">
    <property type="term" value="P:glycine biosynthetic process from serine"/>
    <property type="evidence" value="ECO:0007669"/>
    <property type="project" value="TreeGrafter"/>
</dbReference>
<feature type="compositionally biased region" description="Polar residues" evidence="3">
    <location>
        <begin position="1"/>
        <end position="18"/>
    </location>
</feature>
<name>K0T5D5_THAOC</name>
<feature type="non-terminal residue" evidence="5">
    <location>
        <position position="1"/>
    </location>
</feature>
<dbReference type="AlphaFoldDB" id="K0T5D5"/>
<dbReference type="GO" id="GO:0004372">
    <property type="term" value="F:glycine hydroxymethyltransferase activity"/>
    <property type="evidence" value="ECO:0007669"/>
    <property type="project" value="TreeGrafter"/>
</dbReference>
<reference evidence="5 6" key="1">
    <citation type="journal article" date="2012" name="Genome Biol.">
        <title>Genome and low-iron response of an oceanic diatom adapted to chronic iron limitation.</title>
        <authorList>
            <person name="Lommer M."/>
            <person name="Specht M."/>
            <person name="Roy A.S."/>
            <person name="Kraemer L."/>
            <person name="Andreson R."/>
            <person name="Gutowska M.A."/>
            <person name="Wolf J."/>
            <person name="Bergner S.V."/>
            <person name="Schilhabel M.B."/>
            <person name="Klostermeier U.C."/>
            <person name="Beiko R.G."/>
            <person name="Rosenstiel P."/>
            <person name="Hippler M."/>
            <person name="Laroche J."/>
        </authorList>
    </citation>
    <scope>NUCLEOTIDE SEQUENCE [LARGE SCALE GENOMIC DNA]</scope>
    <source>
        <strain evidence="5 6">CCMP1005</strain>
    </source>
</reference>
<evidence type="ECO:0000256" key="1">
    <source>
        <dbReference type="ARBA" id="ARBA00001933"/>
    </source>
</evidence>
<dbReference type="GO" id="GO:0046653">
    <property type="term" value="P:tetrahydrofolate metabolic process"/>
    <property type="evidence" value="ECO:0007669"/>
    <property type="project" value="TreeGrafter"/>
</dbReference>
<dbReference type="EMBL" id="AGNL01006020">
    <property type="protein sequence ID" value="EJK72329.1"/>
    <property type="molecule type" value="Genomic_DNA"/>
</dbReference>
<dbReference type="InterPro" id="IPR015424">
    <property type="entry name" value="PyrdxlP-dep_Trfase"/>
</dbReference>
<sequence length="201" mass="21989">RFPSLSTRTAGSRGTRSAVTPGGVRIGAPALTTRKFLEADFEQIAVFLHEALQIALKIQEKSGPKLVDFVKCLGGNEDIAELKKRVNEFAVKFPMPGFDPAEMKYKLMCLRLSEEQLGYFSVITSNCWAPGCAWAAAPGLWPTTSNVWVLPSRLDLCWQRGGHPMPSPTKGTDLNRITTNAPMQSRGLRSGSNESSDPHAQ</sequence>
<dbReference type="Pfam" id="PF00464">
    <property type="entry name" value="SHMT"/>
    <property type="match status" value="1"/>
</dbReference>
<feature type="region of interest" description="Disordered" evidence="3">
    <location>
        <begin position="1"/>
        <end position="20"/>
    </location>
</feature>
<dbReference type="eggNOG" id="KOG2467">
    <property type="taxonomic scope" value="Eukaryota"/>
</dbReference>
<dbReference type="InterPro" id="IPR015422">
    <property type="entry name" value="PyrdxlP-dep_Trfase_small"/>
</dbReference>
<dbReference type="GO" id="GO:0005739">
    <property type="term" value="C:mitochondrion"/>
    <property type="evidence" value="ECO:0007669"/>
    <property type="project" value="TreeGrafter"/>
</dbReference>
<feature type="domain" description="Serine hydroxymethyltransferase-like" evidence="4">
    <location>
        <begin position="14"/>
        <end position="47"/>
    </location>
</feature>
<organism evidence="5 6">
    <name type="scientific">Thalassiosira oceanica</name>
    <name type="common">Marine diatom</name>
    <dbReference type="NCBI Taxonomy" id="159749"/>
    <lineage>
        <taxon>Eukaryota</taxon>
        <taxon>Sar</taxon>
        <taxon>Stramenopiles</taxon>
        <taxon>Ochrophyta</taxon>
        <taxon>Bacillariophyta</taxon>
        <taxon>Coscinodiscophyceae</taxon>
        <taxon>Thalassiosirophycidae</taxon>
        <taxon>Thalassiosirales</taxon>
        <taxon>Thalassiosiraceae</taxon>
        <taxon>Thalassiosira</taxon>
    </lineage>
</organism>
<dbReference type="Proteomes" id="UP000266841">
    <property type="component" value="Unassembled WGS sequence"/>
</dbReference>
<dbReference type="Gene3D" id="3.90.1150.10">
    <property type="entry name" value="Aspartate Aminotransferase, domain 1"/>
    <property type="match status" value="1"/>
</dbReference>
<comment type="cofactor">
    <cofactor evidence="1">
        <name>pyridoxal 5'-phosphate</name>
        <dbReference type="ChEBI" id="CHEBI:597326"/>
    </cofactor>
</comment>
<keyword evidence="2" id="KW-0663">Pyridoxal phosphate</keyword>
<dbReference type="PANTHER" id="PTHR11680">
    <property type="entry name" value="SERINE HYDROXYMETHYLTRANSFERASE"/>
    <property type="match status" value="1"/>
</dbReference>
<gene>
    <name evidence="5" type="ORF">THAOC_06150</name>
</gene>
<dbReference type="SUPFAM" id="SSF53383">
    <property type="entry name" value="PLP-dependent transferases"/>
    <property type="match status" value="1"/>
</dbReference>
<protein>
    <recommendedName>
        <fullName evidence="4">Serine hydroxymethyltransferase-like domain-containing protein</fullName>
    </recommendedName>
</protein>
<proteinExistence type="predicted"/>
<evidence type="ECO:0000313" key="6">
    <source>
        <dbReference type="Proteomes" id="UP000266841"/>
    </source>
</evidence>
<keyword evidence="6" id="KW-1185">Reference proteome</keyword>
<feature type="region of interest" description="Disordered" evidence="3">
    <location>
        <begin position="181"/>
        <end position="201"/>
    </location>
</feature>
<evidence type="ECO:0000313" key="5">
    <source>
        <dbReference type="EMBL" id="EJK72329.1"/>
    </source>
</evidence>
<dbReference type="PANTHER" id="PTHR11680:SF35">
    <property type="entry name" value="SERINE HYDROXYMETHYLTRANSFERASE 1"/>
    <property type="match status" value="1"/>
</dbReference>
<dbReference type="InterPro" id="IPR039429">
    <property type="entry name" value="SHMT-like_dom"/>
</dbReference>
<dbReference type="InterPro" id="IPR049943">
    <property type="entry name" value="Ser_HO-MeTrfase-like"/>
</dbReference>
<evidence type="ECO:0000256" key="2">
    <source>
        <dbReference type="ARBA" id="ARBA00022898"/>
    </source>
</evidence>